<dbReference type="Proteomes" id="UP000886520">
    <property type="component" value="Chromosome 19"/>
</dbReference>
<dbReference type="EMBL" id="JABFUD020000019">
    <property type="protein sequence ID" value="KAI5065612.1"/>
    <property type="molecule type" value="Genomic_DNA"/>
</dbReference>
<proteinExistence type="predicted"/>
<protein>
    <submittedName>
        <fullName evidence="1">Uncharacterized protein</fullName>
    </submittedName>
</protein>
<organism evidence="1 2">
    <name type="scientific">Adiantum capillus-veneris</name>
    <name type="common">Maidenhair fern</name>
    <dbReference type="NCBI Taxonomy" id="13818"/>
    <lineage>
        <taxon>Eukaryota</taxon>
        <taxon>Viridiplantae</taxon>
        <taxon>Streptophyta</taxon>
        <taxon>Embryophyta</taxon>
        <taxon>Tracheophyta</taxon>
        <taxon>Polypodiopsida</taxon>
        <taxon>Polypodiidae</taxon>
        <taxon>Polypodiales</taxon>
        <taxon>Pteridineae</taxon>
        <taxon>Pteridaceae</taxon>
        <taxon>Vittarioideae</taxon>
        <taxon>Adiantum</taxon>
    </lineage>
</organism>
<evidence type="ECO:0000313" key="1">
    <source>
        <dbReference type="EMBL" id="KAI5065612.1"/>
    </source>
</evidence>
<evidence type="ECO:0000313" key="2">
    <source>
        <dbReference type="Proteomes" id="UP000886520"/>
    </source>
</evidence>
<comment type="caution">
    <text evidence="1">The sequence shown here is derived from an EMBL/GenBank/DDBJ whole genome shotgun (WGS) entry which is preliminary data.</text>
</comment>
<sequence>MYSAPCLQCYLMECIDYVQQEGEGQHALGFFQLTHLGVSLGTIRGKHAQSTDPDCNGPNIGLYQVSIGANVVFHGSAGPIPQLPLQGLQLDLYVAVKMWNRRADGSRALLYMYFDRNNTAMIGGFTTPCEVISFGISNLHRSAMNKLTHLGVSLGTIRGKHAQSTDPDCNGPNIGLYQVSITVLLDQFLSFLCKVCN</sequence>
<keyword evidence="2" id="KW-1185">Reference proteome</keyword>
<reference evidence="1" key="1">
    <citation type="submission" date="2021-01" db="EMBL/GenBank/DDBJ databases">
        <title>Adiantum capillus-veneris genome.</title>
        <authorList>
            <person name="Fang Y."/>
            <person name="Liao Q."/>
        </authorList>
    </citation>
    <scope>NUCLEOTIDE SEQUENCE</scope>
    <source>
        <strain evidence="1">H3</strain>
        <tissue evidence="1">Leaf</tissue>
    </source>
</reference>
<dbReference type="AlphaFoldDB" id="A0A9D4UD90"/>
<dbReference type="OrthoDB" id="2307807at2759"/>
<accession>A0A9D4UD90</accession>
<name>A0A9D4UD90_ADICA</name>
<gene>
    <name evidence="1" type="ORF">GOP47_0020307</name>
</gene>